<organism evidence="1 2">
    <name type="scientific">Vulgatibacter incomptus</name>
    <dbReference type="NCBI Taxonomy" id="1391653"/>
    <lineage>
        <taxon>Bacteria</taxon>
        <taxon>Pseudomonadati</taxon>
        <taxon>Myxococcota</taxon>
        <taxon>Myxococcia</taxon>
        <taxon>Myxococcales</taxon>
        <taxon>Cystobacterineae</taxon>
        <taxon>Vulgatibacteraceae</taxon>
        <taxon>Vulgatibacter</taxon>
    </lineage>
</organism>
<keyword evidence="2" id="KW-1185">Reference proteome</keyword>
<accession>A0A0K1PAC9</accession>
<name>A0A0K1PAC9_9BACT</name>
<dbReference type="Gene3D" id="3.60.15.10">
    <property type="entry name" value="Ribonuclease Z/Hydroxyacylglutathione hydrolase-like"/>
    <property type="match status" value="1"/>
</dbReference>
<dbReference type="Proteomes" id="UP000055590">
    <property type="component" value="Chromosome"/>
</dbReference>
<evidence type="ECO:0000313" key="1">
    <source>
        <dbReference type="EMBL" id="AKU90371.1"/>
    </source>
</evidence>
<dbReference type="EMBL" id="CP012332">
    <property type="protein sequence ID" value="AKU90371.1"/>
    <property type="molecule type" value="Genomic_DNA"/>
</dbReference>
<reference evidence="1 2" key="1">
    <citation type="submission" date="2015-08" db="EMBL/GenBank/DDBJ databases">
        <authorList>
            <person name="Babu N.S."/>
            <person name="Beckwith C.J."/>
            <person name="Beseler K.G."/>
            <person name="Brison A."/>
            <person name="Carone J.V."/>
            <person name="Caskin T.P."/>
            <person name="Diamond M."/>
            <person name="Durham M.E."/>
            <person name="Foxe J.M."/>
            <person name="Go M."/>
            <person name="Henderson B.A."/>
            <person name="Jones I.B."/>
            <person name="McGettigan J.A."/>
            <person name="Micheletti S.J."/>
            <person name="Nasrallah M.E."/>
            <person name="Ortiz D."/>
            <person name="Piller C.R."/>
            <person name="Privatt S.R."/>
            <person name="Schneider S.L."/>
            <person name="Sharp S."/>
            <person name="Smith T.C."/>
            <person name="Stanton J.D."/>
            <person name="Ullery H.E."/>
            <person name="Wilson R.J."/>
            <person name="Serrano M.G."/>
            <person name="Buck G."/>
            <person name="Lee V."/>
            <person name="Wang Y."/>
            <person name="Carvalho R."/>
            <person name="Voegtly L."/>
            <person name="Shi R."/>
            <person name="Duckworth R."/>
            <person name="Johnson A."/>
            <person name="Loviza R."/>
            <person name="Walstead R."/>
            <person name="Shah Z."/>
            <person name="Kiflezghi M."/>
            <person name="Wade K."/>
            <person name="Ball S.L."/>
            <person name="Bradley K.W."/>
            <person name="Asai D.J."/>
            <person name="Bowman C.A."/>
            <person name="Russell D.A."/>
            <person name="Pope W.H."/>
            <person name="Jacobs-Sera D."/>
            <person name="Hendrix R.W."/>
            <person name="Hatfull G.F."/>
        </authorList>
    </citation>
    <scope>NUCLEOTIDE SEQUENCE [LARGE SCALE GENOMIC DNA]</scope>
    <source>
        <strain evidence="1 2">DSM 27710</strain>
    </source>
</reference>
<dbReference type="InterPro" id="IPR036866">
    <property type="entry name" value="RibonucZ/Hydroxyglut_hydro"/>
</dbReference>
<gene>
    <name evidence="1" type="ORF">AKJ08_0758</name>
</gene>
<sequence length="150" mass="16415">MPKGTPIFAGPGEAHPRRFINLFTQGSIDRALAGHAPVQEWPFQGGDERFAGIVDVFGDGSLWAIWVPGHTPGSVAYLARTVRGPVLFVGDTSHTSWGWRHDVEPGSYTVDRAMNATSLAAQRRLVAEHPGIDVRLGHQHLDESRTATRR</sequence>
<dbReference type="AlphaFoldDB" id="A0A0K1PAC9"/>
<evidence type="ECO:0000313" key="2">
    <source>
        <dbReference type="Proteomes" id="UP000055590"/>
    </source>
</evidence>
<protein>
    <submittedName>
        <fullName evidence="1">Beta-lactamase-like</fullName>
    </submittedName>
</protein>
<dbReference type="SUPFAM" id="SSF56281">
    <property type="entry name" value="Metallo-hydrolase/oxidoreductase"/>
    <property type="match status" value="1"/>
</dbReference>
<dbReference type="STRING" id="1391653.AKJ08_0758"/>
<dbReference type="KEGG" id="vin:AKJ08_0758"/>
<proteinExistence type="predicted"/>